<feature type="region of interest" description="Disordered" evidence="1">
    <location>
        <begin position="90"/>
        <end position="152"/>
    </location>
</feature>
<dbReference type="OrthoDB" id="5514508at2"/>
<gene>
    <name evidence="2" type="ORF">AKJ09_10584</name>
</gene>
<dbReference type="RefSeq" id="WP_146654610.1">
    <property type="nucleotide sequence ID" value="NZ_CP012333.1"/>
</dbReference>
<dbReference type="AlphaFoldDB" id="A0A0K1QDR9"/>
<feature type="compositionally biased region" description="Low complexity" evidence="1">
    <location>
        <begin position="120"/>
        <end position="131"/>
    </location>
</feature>
<dbReference type="Proteomes" id="UP000064967">
    <property type="component" value="Chromosome"/>
</dbReference>
<dbReference type="EMBL" id="CP012333">
    <property type="protein sequence ID" value="AKV03921.1"/>
    <property type="molecule type" value="Genomic_DNA"/>
</dbReference>
<reference evidence="2 3" key="1">
    <citation type="submission" date="2015-08" db="EMBL/GenBank/DDBJ databases">
        <authorList>
            <person name="Babu N.S."/>
            <person name="Beckwith C.J."/>
            <person name="Beseler K.G."/>
            <person name="Brison A."/>
            <person name="Carone J.V."/>
            <person name="Caskin T.P."/>
            <person name="Diamond M."/>
            <person name="Durham M.E."/>
            <person name="Foxe J.M."/>
            <person name="Go M."/>
            <person name="Henderson B.A."/>
            <person name="Jones I.B."/>
            <person name="McGettigan J.A."/>
            <person name="Micheletti S.J."/>
            <person name="Nasrallah M.E."/>
            <person name="Ortiz D."/>
            <person name="Piller C.R."/>
            <person name="Privatt S.R."/>
            <person name="Schneider S.L."/>
            <person name="Sharp S."/>
            <person name="Smith T.C."/>
            <person name="Stanton J.D."/>
            <person name="Ullery H.E."/>
            <person name="Wilson R.J."/>
            <person name="Serrano M.G."/>
            <person name="Buck G."/>
            <person name="Lee V."/>
            <person name="Wang Y."/>
            <person name="Carvalho R."/>
            <person name="Voegtly L."/>
            <person name="Shi R."/>
            <person name="Duckworth R."/>
            <person name="Johnson A."/>
            <person name="Loviza R."/>
            <person name="Walstead R."/>
            <person name="Shah Z."/>
            <person name="Kiflezghi M."/>
            <person name="Wade K."/>
            <person name="Ball S.L."/>
            <person name="Bradley K.W."/>
            <person name="Asai D.J."/>
            <person name="Bowman C.A."/>
            <person name="Russell D.A."/>
            <person name="Pope W.H."/>
            <person name="Jacobs-Sera D."/>
            <person name="Hendrix R.W."/>
            <person name="Hatfull G.F."/>
        </authorList>
    </citation>
    <scope>NUCLEOTIDE SEQUENCE [LARGE SCALE GENOMIC DNA]</scope>
    <source>
        <strain evidence="2 3">DSM 27648</strain>
    </source>
</reference>
<organism evidence="2 3">
    <name type="scientific">Labilithrix luteola</name>
    <dbReference type="NCBI Taxonomy" id="1391654"/>
    <lineage>
        <taxon>Bacteria</taxon>
        <taxon>Pseudomonadati</taxon>
        <taxon>Myxococcota</taxon>
        <taxon>Polyangia</taxon>
        <taxon>Polyangiales</taxon>
        <taxon>Labilitrichaceae</taxon>
        <taxon>Labilithrix</taxon>
    </lineage>
</organism>
<keyword evidence="3" id="KW-1185">Reference proteome</keyword>
<proteinExistence type="predicted"/>
<protein>
    <submittedName>
        <fullName evidence="2">Uncharacterized protein</fullName>
    </submittedName>
</protein>
<dbReference type="InterPro" id="IPR011990">
    <property type="entry name" value="TPR-like_helical_dom_sf"/>
</dbReference>
<dbReference type="Gene3D" id="1.25.40.10">
    <property type="entry name" value="Tetratricopeptide repeat domain"/>
    <property type="match status" value="1"/>
</dbReference>
<dbReference type="KEGG" id="llu:AKJ09_10584"/>
<accession>A0A0K1QDR9</accession>
<evidence type="ECO:0000313" key="3">
    <source>
        <dbReference type="Proteomes" id="UP000064967"/>
    </source>
</evidence>
<evidence type="ECO:0000313" key="2">
    <source>
        <dbReference type="EMBL" id="AKV03921.1"/>
    </source>
</evidence>
<sequence>MKRYRRDPNVGSHLHTLVESAKLDELDDEKRRRVAERLGLLTAAGPVSTVVAKRDSTRGTLGSFAKAGLVVVGLGVSTLSFTRTYQETLSAPPAPADTVTESPPSAPRIRVGDTPPPVDVVPSVDVTSLPTVHPPPNRHPARHIEPASTAPKAPAEELRLEIVQLDDVRRAASANQPREALRLLDVYAQRFPTGKLREEALVLRIEALHASGDQSSAEILAKRLFTNSPDTPYAARVRAAVGSTSREEP</sequence>
<dbReference type="STRING" id="1391654.AKJ09_10584"/>
<evidence type="ECO:0000256" key="1">
    <source>
        <dbReference type="SAM" id="MobiDB-lite"/>
    </source>
</evidence>
<name>A0A0K1QDR9_9BACT</name>